<dbReference type="Proteomes" id="UP001054945">
    <property type="component" value="Unassembled WGS sequence"/>
</dbReference>
<organism evidence="2 3">
    <name type="scientific">Caerostris extrusa</name>
    <name type="common">Bark spider</name>
    <name type="synonym">Caerostris bankana</name>
    <dbReference type="NCBI Taxonomy" id="172846"/>
    <lineage>
        <taxon>Eukaryota</taxon>
        <taxon>Metazoa</taxon>
        <taxon>Ecdysozoa</taxon>
        <taxon>Arthropoda</taxon>
        <taxon>Chelicerata</taxon>
        <taxon>Arachnida</taxon>
        <taxon>Araneae</taxon>
        <taxon>Araneomorphae</taxon>
        <taxon>Entelegynae</taxon>
        <taxon>Araneoidea</taxon>
        <taxon>Araneidae</taxon>
        <taxon>Caerostris</taxon>
    </lineage>
</organism>
<evidence type="ECO:0000256" key="1">
    <source>
        <dbReference type="SAM" id="MobiDB-lite"/>
    </source>
</evidence>
<protein>
    <submittedName>
        <fullName evidence="2">Uncharacterized protein</fullName>
    </submittedName>
</protein>
<reference evidence="2 3" key="1">
    <citation type="submission" date="2021-06" db="EMBL/GenBank/DDBJ databases">
        <title>Caerostris extrusa draft genome.</title>
        <authorList>
            <person name="Kono N."/>
            <person name="Arakawa K."/>
        </authorList>
    </citation>
    <scope>NUCLEOTIDE SEQUENCE [LARGE SCALE GENOMIC DNA]</scope>
</reference>
<sequence length="217" mass="24322">MPGTLTKRLDFYKILNSGTCYTAEGHTEYTIQNTAIGAGGYIGIATSDPHPPYDQCPDYLQQGKETTGNSWGEKTKAGTNRENESLWREIHHYGWQVEEKRVLWCGRTVAKGQVPSVLAEEGKGKNTPGERKQKQDQVGKLVSVAGYPSLRVAGGGKTEEGKREKYSWERKQKQEQIGKMSLCGGNPSLRVTGGGKASVMLWKKRWPRAKFLRFWVR</sequence>
<comment type="caution">
    <text evidence="2">The sequence shown here is derived from an EMBL/GenBank/DDBJ whole genome shotgun (WGS) entry which is preliminary data.</text>
</comment>
<accession>A0AAV4MUW7</accession>
<feature type="compositionally biased region" description="Basic and acidic residues" evidence="1">
    <location>
        <begin position="120"/>
        <end position="137"/>
    </location>
</feature>
<feature type="region of interest" description="Disordered" evidence="1">
    <location>
        <begin position="117"/>
        <end position="138"/>
    </location>
</feature>
<name>A0AAV4MUW7_CAEEX</name>
<dbReference type="AlphaFoldDB" id="A0AAV4MUW7"/>
<gene>
    <name evidence="2" type="ORF">CEXT_204721</name>
</gene>
<keyword evidence="3" id="KW-1185">Reference proteome</keyword>
<evidence type="ECO:0000313" key="2">
    <source>
        <dbReference type="EMBL" id="GIX74699.1"/>
    </source>
</evidence>
<evidence type="ECO:0000313" key="3">
    <source>
        <dbReference type="Proteomes" id="UP001054945"/>
    </source>
</evidence>
<dbReference type="EMBL" id="BPLR01020089">
    <property type="protein sequence ID" value="GIX74699.1"/>
    <property type="molecule type" value="Genomic_DNA"/>
</dbReference>
<proteinExistence type="predicted"/>